<evidence type="ECO:0000313" key="7">
    <source>
        <dbReference type="Proteomes" id="UP001560573"/>
    </source>
</evidence>
<dbReference type="PANTHER" id="PTHR30469">
    <property type="entry name" value="MULTIDRUG RESISTANCE PROTEIN MDTA"/>
    <property type="match status" value="1"/>
</dbReference>
<dbReference type="NCBIfam" id="TIGR01730">
    <property type="entry name" value="RND_mfp"/>
    <property type="match status" value="1"/>
</dbReference>
<dbReference type="InterPro" id="IPR058647">
    <property type="entry name" value="BSH_CzcB-like"/>
</dbReference>
<organism evidence="6 7">
    <name type="scientific">Danxiaibacter flavus</name>
    <dbReference type="NCBI Taxonomy" id="3049108"/>
    <lineage>
        <taxon>Bacteria</taxon>
        <taxon>Pseudomonadati</taxon>
        <taxon>Bacteroidota</taxon>
        <taxon>Chitinophagia</taxon>
        <taxon>Chitinophagales</taxon>
        <taxon>Chitinophagaceae</taxon>
        <taxon>Danxiaibacter</taxon>
    </lineage>
</organism>
<evidence type="ECO:0000313" key="6">
    <source>
        <dbReference type="EMBL" id="MEX6688477.1"/>
    </source>
</evidence>
<evidence type="ECO:0000259" key="5">
    <source>
        <dbReference type="Pfam" id="PF25989"/>
    </source>
</evidence>
<feature type="domain" description="YknX-like C-terminal permuted SH3-like" evidence="5">
    <location>
        <begin position="308"/>
        <end position="372"/>
    </location>
</feature>
<dbReference type="Pfam" id="PF25989">
    <property type="entry name" value="YknX_C"/>
    <property type="match status" value="1"/>
</dbReference>
<feature type="domain" description="CzcB-like barrel-sandwich hybrid" evidence="4">
    <location>
        <begin position="74"/>
        <end position="205"/>
    </location>
</feature>
<feature type="chain" id="PRO_5046790184" evidence="2">
    <location>
        <begin position="25"/>
        <end position="389"/>
    </location>
</feature>
<dbReference type="Pfam" id="PF25954">
    <property type="entry name" value="Beta-barrel_RND_2"/>
    <property type="match status" value="1"/>
</dbReference>
<dbReference type="PANTHER" id="PTHR30469:SF37">
    <property type="entry name" value="RAGD PROTEIN"/>
    <property type="match status" value="1"/>
</dbReference>
<dbReference type="Gene3D" id="2.40.420.20">
    <property type="match status" value="1"/>
</dbReference>
<accession>A0ABV3ZF23</accession>
<sequence length="389" mass="42162">MKTHYNKRALATLFIGTAFTTAVLSGCSSSAGKTEAENAKPKEEAPAIESFPLQKGTLSSNLKVPGELIAFQQVDLYAKVSSFVQKLYVDVGSQVATGQLLAVMEAPEITSQLAGAESRLKAQEAIYLASKANYDRLYETSQTPGTISQNDLDQAMAKKNADYAQLEAAKATYKEIAQTRNYLEIRAPFSGVISARNVNTGAYVGPAGKGSELPMFTLQQQTKLRLVVSVPEAYTGFLKNQHDVSFSVKALPNEKFHAKVNRLAGALDTRLRSERVEMDVMNDNKRLLPGMVAEVNVPLPANDSSFIVPKSAVVNSTEKIFVVKVADNKAQWIDVKKGREADGKVEVFGALTPGDQIIKTATDEIRDGSELKNVKLVEQADSTKPKAKA</sequence>
<dbReference type="Pfam" id="PF25973">
    <property type="entry name" value="BSH_CzcB"/>
    <property type="match status" value="1"/>
</dbReference>
<gene>
    <name evidence="6" type="ORF">QTN47_13265</name>
</gene>
<feature type="signal peptide" evidence="2">
    <location>
        <begin position="1"/>
        <end position="24"/>
    </location>
</feature>
<dbReference type="InterPro" id="IPR006143">
    <property type="entry name" value="RND_pump_MFP"/>
</dbReference>
<keyword evidence="2" id="KW-0732">Signal</keyword>
<dbReference type="InterPro" id="IPR058792">
    <property type="entry name" value="Beta-barrel_RND_2"/>
</dbReference>
<comment type="caution">
    <text evidence="6">The sequence shown here is derived from an EMBL/GenBank/DDBJ whole genome shotgun (WGS) entry which is preliminary data.</text>
</comment>
<feature type="domain" description="CusB-like beta-barrel" evidence="3">
    <location>
        <begin position="226"/>
        <end position="297"/>
    </location>
</feature>
<dbReference type="SUPFAM" id="SSF111369">
    <property type="entry name" value="HlyD-like secretion proteins"/>
    <property type="match status" value="1"/>
</dbReference>
<dbReference type="Gene3D" id="1.10.287.470">
    <property type="entry name" value="Helix hairpin bin"/>
    <property type="match status" value="1"/>
</dbReference>
<dbReference type="Proteomes" id="UP001560573">
    <property type="component" value="Unassembled WGS sequence"/>
</dbReference>
<reference evidence="6 7" key="1">
    <citation type="submission" date="2023-07" db="EMBL/GenBank/DDBJ databases">
        <authorList>
            <person name="Lian W.-H."/>
        </authorList>
    </citation>
    <scope>NUCLEOTIDE SEQUENCE [LARGE SCALE GENOMIC DNA]</scope>
    <source>
        <strain evidence="6 7">SYSU DXS3180</strain>
    </source>
</reference>
<dbReference type="RefSeq" id="WP_369329887.1">
    <property type="nucleotide sequence ID" value="NZ_JAULBC010000004.1"/>
</dbReference>
<comment type="similarity">
    <text evidence="1">Belongs to the membrane fusion protein (MFP) (TC 8.A.1) family.</text>
</comment>
<proteinExistence type="inferred from homology"/>
<dbReference type="PROSITE" id="PS51257">
    <property type="entry name" value="PROKAR_LIPOPROTEIN"/>
    <property type="match status" value="1"/>
</dbReference>
<name>A0ABV3ZF23_9BACT</name>
<dbReference type="EMBL" id="JAULBC010000004">
    <property type="protein sequence ID" value="MEX6688477.1"/>
    <property type="molecule type" value="Genomic_DNA"/>
</dbReference>
<dbReference type="Gene3D" id="2.40.50.100">
    <property type="match status" value="1"/>
</dbReference>
<dbReference type="Gene3D" id="2.40.30.170">
    <property type="match status" value="1"/>
</dbReference>
<protein>
    <submittedName>
        <fullName evidence="6">Efflux RND transporter periplasmic adaptor subunit</fullName>
    </submittedName>
</protein>
<evidence type="ECO:0000256" key="2">
    <source>
        <dbReference type="SAM" id="SignalP"/>
    </source>
</evidence>
<keyword evidence="7" id="KW-1185">Reference proteome</keyword>
<evidence type="ECO:0000259" key="3">
    <source>
        <dbReference type="Pfam" id="PF25954"/>
    </source>
</evidence>
<evidence type="ECO:0000256" key="1">
    <source>
        <dbReference type="ARBA" id="ARBA00009477"/>
    </source>
</evidence>
<dbReference type="InterPro" id="IPR058637">
    <property type="entry name" value="YknX-like_C"/>
</dbReference>
<evidence type="ECO:0000259" key="4">
    <source>
        <dbReference type="Pfam" id="PF25973"/>
    </source>
</evidence>